<evidence type="ECO:0000256" key="5">
    <source>
        <dbReference type="ARBA" id="ARBA00022741"/>
    </source>
</evidence>
<dbReference type="Gene3D" id="3.90.70.10">
    <property type="entry name" value="Cysteine proteinases"/>
    <property type="match status" value="1"/>
</dbReference>
<dbReference type="PANTHER" id="PTHR24221">
    <property type="entry name" value="ATP-BINDING CASSETTE SUB-FAMILY B"/>
    <property type="match status" value="1"/>
</dbReference>
<dbReference type="Gene3D" id="1.20.1560.10">
    <property type="entry name" value="ABC transporter type 1, transmembrane domain"/>
    <property type="match status" value="1"/>
</dbReference>
<gene>
    <name evidence="13" type="ORF">CTT34_12580</name>
</gene>
<dbReference type="AlphaFoldDB" id="A0A857GQF9"/>
<evidence type="ECO:0000259" key="10">
    <source>
        <dbReference type="PROSITE" id="PS50893"/>
    </source>
</evidence>
<evidence type="ECO:0000256" key="4">
    <source>
        <dbReference type="ARBA" id="ARBA00022692"/>
    </source>
</evidence>
<evidence type="ECO:0000256" key="6">
    <source>
        <dbReference type="ARBA" id="ARBA00022840"/>
    </source>
</evidence>
<dbReference type="GO" id="GO:0034040">
    <property type="term" value="F:ATPase-coupled lipid transmembrane transporter activity"/>
    <property type="evidence" value="ECO:0007669"/>
    <property type="project" value="TreeGrafter"/>
</dbReference>
<evidence type="ECO:0000256" key="7">
    <source>
        <dbReference type="ARBA" id="ARBA00022989"/>
    </source>
</evidence>
<evidence type="ECO:0000313" key="14">
    <source>
        <dbReference type="Proteomes" id="UP000463949"/>
    </source>
</evidence>
<keyword evidence="4 9" id="KW-0812">Transmembrane</keyword>
<dbReference type="SUPFAM" id="SSF90123">
    <property type="entry name" value="ABC transporter transmembrane region"/>
    <property type="match status" value="1"/>
</dbReference>
<evidence type="ECO:0000256" key="1">
    <source>
        <dbReference type="ARBA" id="ARBA00004651"/>
    </source>
</evidence>
<evidence type="ECO:0000256" key="9">
    <source>
        <dbReference type="SAM" id="Phobius"/>
    </source>
</evidence>
<feature type="transmembrane region" description="Helical" evidence="9">
    <location>
        <begin position="283"/>
        <end position="306"/>
    </location>
</feature>
<dbReference type="OrthoDB" id="9806127at2"/>
<keyword evidence="5" id="KW-0547">Nucleotide-binding</keyword>
<dbReference type="RefSeq" id="WP_159343790.1">
    <property type="nucleotide sequence ID" value="NZ_CP024621.1"/>
</dbReference>
<dbReference type="GO" id="GO:0005524">
    <property type="term" value="F:ATP binding"/>
    <property type="evidence" value="ECO:0007669"/>
    <property type="project" value="UniProtKB-KW"/>
</dbReference>
<keyword evidence="7 9" id="KW-1133">Transmembrane helix</keyword>
<comment type="subcellular location">
    <subcellularLocation>
        <location evidence="1">Cell membrane</location>
        <topology evidence="1">Multi-pass membrane protein</topology>
    </subcellularLocation>
</comment>
<dbReference type="GO" id="GO:0140359">
    <property type="term" value="F:ABC-type transporter activity"/>
    <property type="evidence" value="ECO:0007669"/>
    <property type="project" value="InterPro"/>
</dbReference>
<dbReference type="CDD" id="cd03245">
    <property type="entry name" value="ABCC_bacteriocin_exporters"/>
    <property type="match status" value="1"/>
</dbReference>
<dbReference type="Pfam" id="PF03412">
    <property type="entry name" value="Peptidase_C39"/>
    <property type="match status" value="1"/>
</dbReference>
<dbReference type="PANTHER" id="PTHR24221:SF248">
    <property type="entry name" value="ABC TRANSPORTER TRANSMEMBRANE REGION"/>
    <property type="match status" value="1"/>
</dbReference>
<evidence type="ECO:0000259" key="12">
    <source>
        <dbReference type="PROSITE" id="PS50990"/>
    </source>
</evidence>
<sequence length="727" mass="78675">MSNTEAPDSLSDEAVSNERDTGDELLECLKAIASFHQHDVSSEALRAGLPLEQGKLTPSVFGRAASRAGLTARIVKSRLSGLNPALFPAILLLEPGRACVLLGLDVKQKKARVIFPELSESDVEISLDELHAGYSGEAIYVRPKFLADNASEPGVKKRRDQHWFWGVIRENRRLYRDIVLGSVAINLFAIAMPLFVLNVYDRVVPNQATETLWVLAVGIFIVLCFDLALRLMRSSFVDLAASRADVKLSSSIMAKSLGLRLEERPASTGSFTSTLQSFESVRAFIGSATILGIVDLPFVLMFAAIIALINPWLVLPVLVGIVFVLLYALAAQGKLHELSQTTWEVGAQRNSLLVESISQLENVKALRAESRIQRHWEKASAFLSKTGAQLKMVSTSVSNVAQWAQHSVAVCVIIVGVYQIIEGNLTQGGLIAAYMLSSRAMAPISQAAALLAQYHQSSTALDSLNAVMDKKVERHEGKAYVEKPSFAGNIRLEKVTLRYPNEERDALKDVSITVKAGEKVALLGRIGCGKSSLNKLVLGFYQPTSGAVLVDNVDIRQLDPLQLRRHIGYVPQDVSLFSGSLRDNIVAGGGSDRVDDDALLRAIELAGLENLVNSHPHGVDLQVGERGQALSGGQKQSVAIARALVQDPPILLLDEPTSSMDNASEEAFKANLKNVAAGKTILVVTHRTSLLSLVDRIIVMDAGKVVADGPRDTVVEALRKGQIGRAS</sequence>
<dbReference type="CDD" id="cd02421">
    <property type="entry name" value="Peptidase_C39_likeD"/>
    <property type="match status" value="1"/>
</dbReference>
<dbReference type="CDD" id="cd18587">
    <property type="entry name" value="ABC_6TM_LapB_like"/>
    <property type="match status" value="1"/>
</dbReference>
<dbReference type="InterPro" id="IPR017750">
    <property type="entry name" value="ATPase_T1SS"/>
</dbReference>
<dbReference type="GO" id="GO:0005886">
    <property type="term" value="C:plasma membrane"/>
    <property type="evidence" value="ECO:0007669"/>
    <property type="project" value="UniProtKB-SubCell"/>
</dbReference>
<organism evidence="13 14">
    <name type="scientific">Vreelandella aquamarina</name>
    <dbReference type="NCBI Taxonomy" id="77097"/>
    <lineage>
        <taxon>Bacteria</taxon>
        <taxon>Pseudomonadati</taxon>
        <taxon>Pseudomonadota</taxon>
        <taxon>Gammaproteobacteria</taxon>
        <taxon>Oceanospirillales</taxon>
        <taxon>Halomonadaceae</taxon>
        <taxon>Vreelandella</taxon>
    </lineage>
</organism>
<keyword evidence="3" id="KW-1003">Cell membrane</keyword>
<dbReference type="Gene3D" id="3.40.50.300">
    <property type="entry name" value="P-loop containing nucleotide triphosphate hydrolases"/>
    <property type="match status" value="1"/>
</dbReference>
<keyword evidence="8 9" id="KW-0472">Membrane</keyword>
<accession>A0A857GQF9</accession>
<keyword evidence="2" id="KW-0813">Transport</keyword>
<feature type="domain" description="ABC transmembrane type-1" evidence="11">
    <location>
        <begin position="178"/>
        <end position="456"/>
    </location>
</feature>
<proteinExistence type="predicted"/>
<dbReference type="InterPro" id="IPR039421">
    <property type="entry name" value="Type_1_exporter"/>
</dbReference>
<evidence type="ECO:0000256" key="2">
    <source>
        <dbReference type="ARBA" id="ARBA00022448"/>
    </source>
</evidence>
<dbReference type="PROSITE" id="PS50990">
    <property type="entry name" value="PEPTIDASE_C39"/>
    <property type="match status" value="1"/>
</dbReference>
<dbReference type="GO" id="GO:0006508">
    <property type="term" value="P:proteolysis"/>
    <property type="evidence" value="ECO:0007669"/>
    <property type="project" value="InterPro"/>
</dbReference>
<dbReference type="Pfam" id="PF00005">
    <property type="entry name" value="ABC_tran"/>
    <property type="match status" value="1"/>
</dbReference>
<dbReference type="FunFam" id="3.40.50.300:FF:000299">
    <property type="entry name" value="ABC transporter ATP-binding protein/permease"/>
    <property type="match status" value="1"/>
</dbReference>
<dbReference type="NCBIfam" id="TIGR03375">
    <property type="entry name" value="type_I_sec_LssB"/>
    <property type="match status" value="1"/>
</dbReference>
<feature type="transmembrane region" description="Helical" evidence="9">
    <location>
        <begin position="212"/>
        <end position="229"/>
    </location>
</feature>
<dbReference type="Pfam" id="PF00664">
    <property type="entry name" value="ABC_membrane"/>
    <property type="match status" value="1"/>
</dbReference>
<evidence type="ECO:0000259" key="11">
    <source>
        <dbReference type="PROSITE" id="PS50929"/>
    </source>
</evidence>
<dbReference type="SMART" id="SM00382">
    <property type="entry name" value="AAA"/>
    <property type="match status" value="1"/>
</dbReference>
<evidence type="ECO:0000256" key="3">
    <source>
        <dbReference type="ARBA" id="ARBA00022475"/>
    </source>
</evidence>
<dbReference type="GO" id="GO:0016887">
    <property type="term" value="F:ATP hydrolysis activity"/>
    <property type="evidence" value="ECO:0007669"/>
    <property type="project" value="InterPro"/>
</dbReference>
<dbReference type="InterPro" id="IPR003593">
    <property type="entry name" value="AAA+_ATPase"/>
</dbReference>
<dbReference type="InterPro" id="IPR027417">
    <property type="entry name" value="P-loop_NTPase"/>
</dbReference>
<dbReference type="SUPFAM" id="SSF52540">
    <property type="entry name" value="P-loop containing nucleoside triphosphate hydrolases"/>
    <property type="match status" value="1"/>
</dbReference>
<dbReference type="InterPro" id="IPR005074">
    <property type="entry name" value="Peptidase_C39"/>
</dbReference>
<feature type="transmembrane region" description="Helical" evidence="9">
    <location>
        <begin position="178"/>
        <end position="200"/>
    </location>
</feature>
<dbReference type="PROSITE" id="PS50893">
    <property type="entry name" value="ABC_TRANSPORTER_2"/>
    <property type="match status" value="1"/>
</dbReference>
<dbReference type="EMBL" id="CP024621">
    <property type="protein sequence ID" value="QHD51588.1"/>
    <property type="molecule type" value="Genomic_DNA"/>
</dbReference>
<dbReference type="GO" id="GO:0008233">
    <property type="term" value="F:peptidase activity"/>
    <property type="evidence" value="ECO:0007669"/>
    <property type="project" value="InterPro"/>
</dbReference>
<dbReference type="InterPro" id="IPR003439">
    <property type="entry name" value="ABC_transporter-like_ATP-bd"/>
</dbReference>
<dbReference type="Proteomes" id="UP000463949">
    <property type="component" value="Chromosome"/>
</dbReference>
<reference evidence="13 14" key="1">
    <citation type="submission" date="2017-10" db="EMBL/GenBank/DDBJ databases">
        <title>Coral associated bacteria.</title>
        <authorList>
            <person name="Wang X."/>
        </authorList>
    </citation>
    <scope>NUCLEOTIDE SEQUENCE [LARGE SCALE GENOMIC DNA]</scope>
    <source>
        <strain evidence="13 14">SCSIO 43005</strain>
    </source>
</reference>
<feature type="domain" description="ABC transporter" evidence="10">
    <location>
        <begin position="490"/>
        <end position="727"/>
    </location>
</feature>
<name>A0A857GQF9_9GAMM</name>
<evidence type="ECO:0000256" key="8">
    <source>
        <dbReference type="ARBA" id="ARBA00023136"/>
    </source>
</evidence>
<dbReference type="InterPro" id="IPR011527">
    <property type="entry name" value="ABC1_TM_dom"/>
</dbReference>
<keyword evidence="6" id="KW-0067">ATP-binding</keyword>
<protein>
    <submittedName>
        <fullName evidence="13">Type I secretion system permease/ATPase</fullName>
    </submittedName>
</protein>
<evidence type="ECO:0000313" key="13">
    <source>
        <dbReference type="EMBL" id="QHD51588.1"/>
    </source>
</evidence>
<dbReference type="PROSITE" id="PS50929">
    <property type="entry name" value="ABC_TM1F"/>
    <property type="match status" value="1"/>
</dbReference>
<feature type="domain" description="Peptidase C39" evidence="12">
    <location>
        <begin position="18"/>
        <end position="141"/>
    </location>
</feature>
<dbReference type="KEGG" id="hmd:CTT34_12580"/>
<dbReference type="InterPro" id="IPR036640">
    <property type="entry name" value="ABC1_TM_sf"/>
</dbReference>
<feature type="transmembrane region" description="Helical" evidence="9">
    <location>
        <begin position="312"/>
        <end position="330"/>
    </location>
</feature>